<dbReference type="EMBL" id="LXQA010388137">
    <property type="protein sequence ID" value="MCI48558.1"/>
    <property type="molecule type" value="Genomic_DNA"/>
</dbReference>
<accession>A0A392SI31</accession>
<feature type="non-terminal residue" evidence="2">
    <location>
        <position position="79"/>
    </location>
</feature>
<feature type="coiled-coil region" evidence="1">
    <location>
        <begin position="2"/>
        <end position="75"/>
    </location>
</feature>
<keyword evidence="3" id="KW-1185">Reference proteome</keyword>
<dbReference type="Proteomes" id="UP000265520">
    <property type="component" value="Unassembled WGS sequence"/>
</dbReference>
<dbReference type="PANTHER" id="PTHR47270:SF13">
    <property type="entry name" value="HEAVY CHAIN-LIKE PROTEIN, PUTATIVE-RELATED"/>
    <property type="match status" value="1"/>
</dbReference>
<evidence type="ECO:0000256" key="1">
    <source>
        <dbReference type="SAM" id="Coils"/>
    </source>
</evidence>
<organism evidence="2 3">
    <name type="scientific">Trifolium medium</name>
    <dbReference type="NCBI Taxonomy" id="97028"/>
    <lineage>
        <taxon>Eukaryota</taxon>
        <taxon>Viridiplantae</taxon>
        <taxon>Streptophyta</taxon>
        <taxon>Embryophyta</taxon>
        <taxon>Tracheophyta</taxon>
        <taxon>Spermatophyta</taxon>
        <taxon>Magnoliopsida</taxon>
        <taxon>eudicotyledons</taxon>
        <taxon>Gunneridae</taxon>
        <taxon>Pentapetalae</taxon>
        <taxon>rosids</taxon>
        <taxon>fabids</taxon>
        <taxon>Fabales</taxon>
        <taxon>Fabaceae</taxon>
        <taxon>Papilionoideae</taxon>
        <taxon>50 kb inversion clade</taxon>
        <taxon>NPAAA clade</taxon>
        <taxon>Hologalegina</taxon>
        <taxon>IRL clade</taxon>
        <taxon>Trifolieae</taxon>
        <taxon>Trifolium</taxon>
    </lineage>
</organism>
<dbReference type="AlphaFoldDB" id="A0A392SI31"/>
<keyword evidence="1" id="KW-0175">Coiled coil</keyword>
<proteinExistence type="predicted"/>
<protein>
    <submittedName>
        <fullName evidence="2">RPG</fullName>
    </submittedName>
</protein>
<evidence type="ECO:0000313" key="3">
    <source>
        <dbReference type="Proteomes" id="UP000265520"/>
    </source>
</evidence>
<comment type="caution">
    <text evidence="2">The sequence shown here is derived from an EMBL/GenBank/DDBJ whole genome shotgun (WGS) entry which is preliminary data.</text>
</comment>
<reference evidence="2 3" key="1">
    <citation type="journal article" date="2018" name="Front. Plant Sci.">
        <title>Red Clover (Trifolium pratense) and Zigzag Clover (T. medium) - A Picture of Genomic Similarities and Differences.</title>
        <authorList>
            <person name="Dluhosova J."/>
            <person name="Istvanek J."/>
            <person name="Nedelnik J."/>
            <person name="Repkova J."/>
        </authorList>
    </citation>
    <scope>NUCLEOTIDE SEQUENCE [LARGE SCALE GENOMIC DNA]</scope>
    <source>
        <strain evidence="3">cv. 10/8</strain>
        <tissue evidence="2">Leaf</tissue>
    </source>
</reference>
<name>A0A392SI31_9FABA</name>
<evidence type="ECO:0000313" key="2">
    <source>
        <dbReference type="EMBL" id="MCI48558.1"/>
    </source>
</evidence>
<sequence>MYMEKAAEVRNLQREVEHLTDQISNIFDRHKIMSSNVVLAVYDLCSDKAMTEAALQEEQEKVKLYEAKLDNLQAEYEVT</sequence>
<dbReference type="PANTHER" id="PTHR47270">
    <property type="entry name" value="PROTEIN MLP1-LIKE"/>
    <property type="match status" value="1"/>
</dbReference>